<name>A0A7X0U851_9BURK</name>
<evidence type="ECO:0000256" key="1">
    <source>
        <dbReference type="SAM" id="MobiDB-lite"/>
    </source>
</evidence>
<dbReference type="GO" id="GO:0006308">
    <property type="term" value="P:DNA catabolic process"/>
    <property type="evidence" value="ECO:0007669"/>
    <property type="project" value="InterPro"/>
</dbReference>
<dbReference type="RefSeq" id="WP_184856268.1">
    <property type="nucleotide sequence ID" value="NZ_JACHLK010000002.1"/>
</dbReference>
<organism evidence="2 3">
    <name type="scientific">Acidovorax soli</name>
    <dbReference type="NCBI Taxonomy" id="592050"/>
    <lineage>
        <taxon>Bacteria</taxon>
        <taxon>Pseudomonadati</taxon>
        <taxon>Pseudomonadota</taxon>
        <taxon>Betaproteobacteria</taxon>
        <taxon>Burkholderiales</taxon>
        <taxon>Comamonadaceae</taxon>
        <taxon>Acidovorax</taxon>
    </lineage>
</organism>
<gene>
    <name evidence="2" type="ORF">HNP48_001521</name>
</gene>
<dbReference type="SUPFAM" id="SSF116842">
    <property type="entry name" value="XseB-like"/>
    <property type="match status" value="1"/>
</dbReference>
<keyword evidence="3" id="KW-1185">Reference proteome</keyword>
<dbReference type="InterPro" id="IPR037004">
    <property type="entry name" value="Exonuc_VII_ssu_sf"/>
</dbReference>
<evidence type="ECO:0000313" key="2">
    <source>
        <dbReference type="EMBL" id="MBB6558857.1"/>
    </source>
</evidence>
<dbReference type="GO" id="GO:0009318">
    <property type="term" value="C:exodeoxyribonuclease VII complex"/>
    <property type="evidence" value="ECO:0007669"/>
    <property type="project" value="InterPro"/>
</dbReference>
<dbReference type="AlphaFoldDB" id="A0A7X0U851"/>
<proteinExistence type="predicted"/>
<dbReference type="EC" id="3.1.11.6" evidence="2"/>
<dbReference type="Proteomes" id="UP000575083">
    <property type="component" value="Unassembled WGS sequence"/>
</dbReference>
<dbReference type="NCBIfam" id="NF045605">
    <property type="entry name" value="xseB_Acin_var"/>
    <property type="match status" value="1"/>
</dbReference>
<reference evidence="2 3" key="1">
    <citation type="submission" date="2020-08" db="EMBL/GenBank/DDBJ databases">
        <title>Functional genomics of gut bacteria from endangered species of beetles.</title>
        <authorList>
            <person name="Carlos-Shanley C."/>
        </authorList>
    </citation>
    <scope>NUCLEOTIDE SEQUENCE [LARGE SCALE GENOMIC DNA]</scope>
    <source>
        <strain evidence="2 3">S00198</strain>
    </source>
</reference>
<accession>A0A7X0U851</accession>
<feature type="compositionally biased region" description="Low complexity" evidence="1">
    <location>
        <begin position="57"/>
        <end position="72"/>
    </location>
</feature>
<dbReference type="EMBL" id="JACHLK010000002">
    <property type="protein sequence ID" value="MBB6558857.1"/>
    <property type="molecule type" value="Genomic_DNA"/>
</dbReference>
<comment type="caution">
    <text evidence="2">The sequence shown here is derived from an EMBL/GenBank/DDBJ whole genome shotgun (WGS) entry which is preliminary data.</text>
</comment>
<sequence>MSETFKQSYGVLQKHAQTLRKQSEPNIDDLLTIVEESVAAYKVCQTRIDAVEKALEKALGGAQQQAKDAAADPPRTKASEPSPGASDGMDDDIPF</sequence>
<feature type="region of interest" description="Disordered" evidence="1">
    <location>
        <begin position="57"/>
        <end position="95"/>
    </location>
</feature>
<dbReference type="Gene3D" id="1.10.287.1040">
    <property type="entry name" value="Exonuclease VII, small subunit"/>
    <property type="match status" value="1"/>
</dbReference>
<dbReference type="GO" id="GO:0008855">
    <property type="term" value="F:exodeoxyribonuclease VII activity"/>
    <property type="evidence" value="ECO:0007669"/>
    <property type="project" value="UniProtKB-EC"/>
</dbReference>
<protein>
    <submittedName>
        <fullName evidence="2">Exodeoxyribonuclease VII small subunit</fullName>
        <ecNumber evidence="2">3.1.11.6</ecNumber>
    </submittedName>
</protein>
<keyword evidence="2" id="KW-0378">Hydrolase</keyword>
<evidence type="ECO:0000313" key="3">
    <source>
        <dbReference type="Proteomes" id="UP000575083"/>
    </source>
</evidence>